<reference evidence="1" key="1">
    <citation type="submission" date="2022-11" db="EMBL/GenBank/DDBJ databases">
        <title>Chromosome-level genome of Pogonophryne albipinna.</title>
        <authorList>
            <person name="Jo E."/>
        </authorList>
    </citation>
    <scope>NUCLEOTIDE SEQUENCE</scope>
    <source>
        <strain evidence="1">SGF0006</strain>
        <tissue evidence="1">Muscle</tissue>
    </source>
</reference>
<sequence length="60" mass="6998">MSEWADGLFQSHLLSDVSQRSERHFIPRVSMVTRLQLREVFMSSHFLVSPFALKQTQMSS</sequence>
<organism evidence="1 2">
    <name type="scientific">Pogonophryne albipinna</name>
    <dbReference type="NCBI Taxonomy" id="1090488"/>
    <lineage>
        <taxon>Eukaryota</taxon>
        <taxon>Metazoa</taxon>
        <taxon>Chordata</taxon>
        <taxon>Craniata</taxon>
        <taxon>Vertebrata</taxon>
        <taxon>Euteleostomi</taxon>
        <taxon>Actinopterygii</taxon>
        <taxon>Neopterygii</taxon>
        <taxon>Teleostei</taxon>
        <taxon>Neoteleostei</taxon>
        <taxon>Acanthomorphata</taxon>
        <taxon>Eupercaria</taxon>
        <taxon>Perciformes</taxon>
        <taxon>Notothenioidei</taxon>
        <taxon>Pogonophryne</taxon>
    </lineage>
</organism>
<protein>
    <submittedName>
        <fullName evidence="1">Uncharacterized protein</fullName>
    </submittedName>
</protein>
<evidence type="ECO:0000313" key="2">
    <source>
        <dbReference type="Proteomes" id="UP001219934"/>
    </source>
</evidence>
<accession>A0AAD6AFP3</accession>
<evidence type="ECO:0000313" key="1">
    <source>
        <dbReference type="EMBL" id="KAJ4923932.1"/>
    </source>
</evidence>
<dbReference type="EMBL" id="JAPTMU010000024">
    <property type="protein sequence ID" value="KAJ4923932.1"/>
    <property type="molecule type" value="Genomic_DNA"/>
</dbReference>
<dbReference type="AlphaFoldDB" id="A0AAD6AFP3"/>
<gene>
    <name evidence="1" type="ORF">JOQ06_028187</name>
</gene>
<feature type="non-terminal residue" evidence="1">
    <location>
        <position position="60"/>
    </location>
</feature>
<keyword evidence="2" id="KW-1185">Reference proteome</keyword>
<comment type="caution">
    <text evidence="1">The sequence shown here is derived from an EMBL/GenBank/DDBJ whole genome shotgun (WGS) entry which is preliminary data.</text>
</comment>
<proteinExistence type="predicted"/>
<name>A0AAD6AFP3_9TELE</name>
<dbReference type="Proteomes" id="UP001219934">
    <property type="component" value="Unassembled WGS sequence"/>
</dbReference>